<dbReference type="EMBL" id="JAVDVY010000001">
    <property type="protein sequence ID" value="MDR7133087.1"/>
    <property type="molecule type" value="Genomic_DNA"/>
</dbReference>
<dbReference type="Gene3D" id="1.25.40.10">
    <property type="entry name" value="Tetratricopeptide repeat domain"/>
    <property type="match status" value="1"/>
</dbReference>
<name>A0ABU1W6H9_9GAMM</name>
<keyword evidence="1" id="KW-0732">Signal</keyword>
<evidence type="ECO:0000313" key="3">
    <source>
        <dbReference type="Proteomes" id="UP001251524"/>
    </source>
</evidence>
<dbReference type="RefSeq" id="WP_310057272.1">
    <property type="nucleotide sequence ID" value="NZ_JAVDVY010000001.1"/>
</dbReference>
<dbReference type="SUPFAM" id="SSF81901">
    <property type="entry name" value="HCP-like"/>
    <property type="match status" value="1"/>
</dbReference>
<dbReference type="InterPro" id="IPR011990">
    <property type="entry name" value="TPR-like_helical_dom_sf"/>
</dbReference>
<reference evidence="2 3" key="1">
    <citation type="submission" date="2023-07" db="EMBL/GenBank/DDBJ databases">
        <title>Sorghum-associated microbial communities from plants grown in Nebraska, USA.</title>
        <authorList>
            <person name="Schachtman D."/>
        </authorList>
    </citation>
    <scope>NUCLEOTIDE SEQUENCE [LARGE SCALE GENOMIC DNA]</scope>
    <source>
        <strain evidence="2 3">BE198</strain>
    </source>
</reference>
<organism evidence="2 3">
    <name type="scientific">Lysobacter niastensis</name>
    <dbReference type="NCBI Taxonomy" id="380629"/>
    <lineage>
        <taxon>Bacteria</taxon>
        <taxon>Pseudomonadati</taxon>
        <taxon>Pseudomonadota</taxon>
        <taxon>Gammaproteobacteria</taxon>
        <taxon>Lysobacterales</taxon>
        <taxon>Lysobacteraceae</taxon>
        <taxon>Lysobacter</taxon>
    </lineage>
</organism>
<protein>
    <recommendedName>
        <fullName evidence="4">Sel1 repeat family protein</fullName>
    </recommendedName>
</protein>
<dbReference type="Proteomes" id="UP001251524">
    <property type="component" value="Unassembled WGS sequence"/>
</dbReference>
<accession>A0ABU1W6H9</accession>
<proteinExistence type="predicted"/>
<feature type="signal peptide" evidence="1">
    <location>
        <begin position="1"/>
        <end position="27"/>
    </location>
</feature>
<evidence type="ECO:0000313" key="2">
    <source>
        <dbReference type="EMBL" id="MDR7133087.1"/>
    </source>
</evidence>
<keyword evidence="3" id="KW-1185">Reference proteome</keyword>
<sequence length="257" mass="29400">MARRTTRFSRYFTIALAMALALPAARAGEQHTLTLDTYETALLEASGHPNELNRWHGLWAYQNGRIDEAREFFERAAMYGDKLSQHALTLMYWNGDEGAARDPVVAYVWADLAAERGTSQDLLHLRERIWDELTPQQRQQVREIGPGYHARYGDAVAQKRMNAELRRFMRNQTGSRVGAQTSKLDIWLGPPDPWSGRGMSGFGQIRTTGTEYYAARRTEPAAYWKAEDKHLRALFEARVEIGEVRKASDRDDDRDGH</sequence>
<evidence type="ECO:0008006" key="4">
    <source>
        <dbReference type="Google" id="ProtNLM"/>
    </source>
</evidence>
<comment type="caution">
    <text evidence="2">The sequence shown here is derived from an EMBL/GenBank/DDBJ whole genome shotgun (WGS) entry which is preliminary data.</text>
</comment>
<evidence type="ECO:0000256" key="1">
    <source>
        <dbReference type="SAM" id="SignalP"/>
    </source>
</evidence>
<feature type="chain" id="PRO_5047336468" description="Sel1 repeat family protein" evidence="1">
    <location>
        <begin position="28"/>
        <end position="257"/>
    </location>
</feature>
<gene>
    <name evidence="2" type="ORF">J2X06_000271</name>
</gene>